<dbReference type="Proteomes" id="UP000256424">
    <property type="component" value="Unassembled WGS sequence"/>
</dbReference>
<evidence type="ECO:0000313" key="1">
    <source>
        <dbReference type="EMBL" id="RDU70423.1"/>
    </source>
</evidence>
<dbReference type="EMBL" id="NXLW01000020">
    <property type="protein sequence ID" value="RDU70423.1"/>
    <property type="molecule type" value="Genomic_DNA"/>
</dbReference>
<organism evidence="1 2">
    <name type="scientific">Helicobacter aurati</name>
    <dbReference type="NCBI Taxonomy" id="137778"/>
    <lineage>
        <taxon>Bacteria</taxon>
        <taxon>Pseudomonadati</taxon>
        <taxon>Campylobacterota</taxon>
        <taxon>Epsilonproteobacteria</taxon>
        <taxon>Campylobacterales</taxon>
        <taxon>Helicobacteraceae</taxon>
        <taxon>Helicobacter</taxon>
    </lineage>
</organism>
<proteinExistence type="predicted"/>
<protein>
    <submittedName>
        <fullName evidence="1">Uncharacterized protein</fullName>
    </submittedName>
</protein>
<evidence type="ECO:0000313" key="2">
    <source>
        <dbReference type="Proteomes" id="UP000256424"/>
    </source>
</evidence>
<gene>
    <name evidence="1" type="ORF">CQA66_08420</name>
</gene>
<reference evidence="1 2" key="1">
    <citation type="submission" date="2018-04" db="EMBL/GenBank/DDBJ databases">
        <title>Novel Campyloabacter and Helicobacter Species and Strains.</title>
        <authorList>
            <person name="Mannion A.J."/>
            <person name="Shen Z."/>
            <person name="Fox J.G."/>
        </authorList>
    </citation>
    <scope>NUCLEOTIDE SEQUENCE [LARGE SCALE GENOMIC DNA]</scope>
    <source>
        <strain evidence="1 2">MIT 97-5075</strain>
    </source>
</reference>
<sequence length="117" mass="13181">MENKTYKIENLNVKFLPLTAREGIKVTESLLGCIKNNENVDIAKFSKDSLELIISKLQVETQDASGSSYKNVGDIDSLALFFKSPLVSLEIVTYFMDYLSPFLNSIKGLNTLKQIQR</sequence>
<accession>A0A3D8IZC5</accession>
<dbReference type="RefSeq" id="WP_115582642.1">
    <property type="nucleotide sequence ID" value="NZ_NXLW01000020.1"/>
</dbReference>
<dbReference type="AlphaFoldDB" id="A0A3D8IZC5"/>
<comment type="caution">
    <text evidence="1">The sequence shown here is derived from an EMBL/GenBank/DDBJ whole genome shotgun (WGS) entry which is preliminary data.</text>
</comment>
<keyword evidence="2" id="KW-1185">Reference proteome</keyword>
<name>A0A3D8IZC5_9HELI</name>